<evidence type="ECO:0008006" key="2">
    <source>
        <dbReference type="Google" id="ProtNLM"/>
    </source>
</evidence>
<name>A0A6C0AFL1_9ZZZZ</name>
<protein>
    <recommendedName>
        <fullName evidence="2">Rhamnan synthesis protein F</fullName>
    </recommendedName>
</protein>
<dbReference type="EMBL" id="MN740600">
    <property type="protein sequence ID" value="QHS78548.1"/>
    <property type="molecule type" value="Genomic_DNA"/>
</dbReference>
<reference evidence="1" key="1">
    <citation type="journal article" date="2020" name="Nature">
        <title>Giant virus diversity and host interactions through global metagenomics.</title>
        <authorList>
            <person name="Schulz F."/>
            <person name="Roux S."/>
            <person name="Paez-Espino D."/>
            <person name="Jungbluth S."/>
            <person name="Walsh D.A."/>
            <person name="Denef V.J."/>
            <person name="McMahon K.D."/>
            <person name="Konstantinidis K.T."/>
            <person name="Eloe-Fadrosh E.A."/>
            <person name="Kyrpides N.C."/>
            <person name="Woyke T."/>
        </authorList>
    </citation>
    <scope>NUCLEOTIDE SEQUENCE</scope>
    <source>
        <strain evidence="1">GVMAG-S-1021933-23</strain>
    </source>
</reference>
<organism evidence="1">
    <name type="scientific">viral metagenome</name>
    <dbReference type="NCBI Taxonomy" id="1070528"/>
    <lineage>
        <taxon>unclassified sequences</taxon>
        <taxon>metagenomes</taxon>
        <taxon>organismal metagenomes</taxon>
    </lineage>
</organism>
<evidence type="ECO:0000313" key="1">
    <source>
        <dbReference type="EMBL" id="QHS78548.1"/>
    </source>
</evidence>
<dbReference type="AlphaFoldDB" id="A0A6C0AFL1"/>
<accession>A0A6C0AFL1</accession>
<proteinExistence type="predicted"/>
<sequence length="618" mass="73245">MEEFKTQKFLVIYVYYEIKNYQKNQTNLSFFIRHGLNEKNWIDLNIDYLFVLHCKCEVLFPKNSNIYFLEEENCTDWEGYLNGLNFMGNKKYDYIFFMNCSVIGPMIENNSNTHWLFPYYQKIINEKSVVCGNIIHNLPETDLGGPGLCISCYNFLLKSTDEILGILKNQKICNVNEKSLVDFEKKYNTVFGKKIDKTDAILTGEFGLSRILLKNGYTLSCLLYEPVDYQKGIFKTTNTLYSDRYKCHFEENLPVTEMIFYKNIWRWENTRASLPVEYDKCKEFIFQKSNFNEDIFNDIDFDILDCNSSGITTPMPEYNWSSKKKFYEIHGYAEEIIFFPKKLENNIAVVIYHHYDPDNIIKDYILQGIKCLIVSGYDIIFCTSSEKINNVDLPFNIIFMDNYGAGTDFICYYDIIKNNINLFKKKYKYLLFTNDSVAFPINGNEKFIEVVKTQRNISDFWGHWNSPEIQLHLIGTLIEFKINLIDDVLKFLEIKIGDYKINKKSKDYYIKEVEVKFLQFLLDKNYKYSCVIDYQNHNFKGHITPFYPHNIYKWINDKNCFAIKWKYMGNYLDLDSLKNPNLNYLLRYLHFGSKGPLGNYEISSKIDASVFLQKFKKI</sequence>